<reference evidence="2 3" key="1">
    <citation type="journal article" date="2013" name="Proc. Natl. Acad. Sci. U.S.A.">
        <title>Candidate phylum TM6 genome recovered from a hospital sink biofilm provides genomic insights into this uncultivated phylum.</title>
        <authorList>
            <person name="McLean J.S."/>
            <person name="Lombardo M.J."/>
            <person name="Badger J.H."/>
            <person name="Edlund A."/>
            <person name="Novotny M."/>
            <person name="Yee-Greenbaum J."/>
            <person name="Vyahhi N."/>
            <person name="Hall A.P."/>
            <person name="Yang Y."/>
            <person name="Dupont C.L."/>
            <person name="Ziegler M.G."/>
            <person name="Chitsaz H."/>
            <person name="Allen A.E."/>
            <person name="Yooseph S."/>
            <person name="Tesler G."/>
            <person name="Pevzner P.A."/>
            <person name="Friedman R.M."/>
            <person name="Nealson K.H."/>
            <person name="Venter J.C."/>
            <person name="Lasken R.S."/>
        </authorList>
    </citation>
    <scope>NUCLEOTIDE SEQUENCE [LARGE SCALE GENOMIC DNA]</scope>
    <source>
        <strain evidence="2 3">TM6SC1</strain>
    </source>
</reference>
<keyword evidence="1" id="KW-0472">Membrane</keyword>
<keyword evidence="1" id="KW-0812">Transmembrane</keyword>
<gene>
    <name evidence="2" type="ORF">J120_02080</name>
</gene>
<dbReference type="STRING" id="1306947.J120_02080"/>
<dbReference type="AlphaFoldDB" id="A0A0D2I3I6"/>
<sequence>MNIHSLVIFLSIIYYLIYDFYIPKKCTVKVYLHNKVGLVIPYYIFKNIRIKYATIFREYPAYKNTFKNKFSFLSLLTSTARLTVEKMLPTHENTKIFKIIAMHAYNIFVYDTSIPDEDKFYYKEFYKIICERIEELNFIEKQKNNRIFQWTEDENDERTNNFFDISPKFILNQYSPELFELVKSFLKTMSGTHGRERFIYNDMGMKTLKAIIEEGIPLLYAQQHNLIPPILKINLIGTDFSLFDYIEIDNKKIGWTVKTPLITYTDSGRCRFNVKEFIENLQYDISQSGNILLNTTYISLDQLKYLMHSIDTTLKEQEKNKIMVVDYYNKPLCGNFSYLKSYLSI</sequence>
<feature type="transmembrane region" description="Helical" evidence="1">
    <location>
        <begin position="6"/>
        <end position="22"/>
    </location>
</feature>
<organism evidence="2 3">
    <name type="scientific">candidate division TM6 bacterium JCVI TM6SC1</name>
    <dbReference type="NCBI Taxonomy" id="1306947"/>
    <lineage>
        <taxon>Bacteria</taxon>
        <taxon>Candidatus Babelota</taxon>
        <taxon>Vermiphilus</taxon>
    </lineage>
</organism>
<keyword evidence="1" id="KW-1133">Transmembrane helix</keyword>
<evidence type="ECO:0000313" key="3">
    <source>
        <dbReference type="Proteomes" id="UP000032214"/>
    </source>
</evidence>
<accession>A0A0D2I3I6</accession>
<dbReference type="EMBL" id="ARQD01000001">
    <property type="protein sequence ID" value="KIX85695.1"/>
    <property type="molecule type" value="Genomic_DNA"/>
</dbReference>
<keyword evidence="3" id="KW-1185">Reference proteome</keyword>
<comment type="caution">
    <text evidence="2">The sequence shown here is derived from an EMBL/GenBank/DDBJ whole genome shotgun (WGS) entry which is preliminary data.</text>
</comment>
<evidence type="ECO:0000313" key="2">
    <source>
        <dbReference type="EMBL" id="KIX85695.1"/>
    </source>
</evidence>
<evidence type="ECO:0000256" key="1">
    <source>
        <dbReference type="SAM" id="Phobius"/>
    </source>
</evidence>
<dbReference type="Proteomes" id="UP000032214">
    <property type="component" value="Unassembled WGS sequence"/>
</dbReference>
<name>A0A0D2I3I6_9BACT</name>
<proteinExistence type="predicted"/>
<protein>
    <submittedName>
        <fullName evidence="2">Uncharacterized protein</fullName>
    </submittedName>
</protein>